<evidence type="ECO:0000256" key="2">
    <source>
        <dbReference type="SAM" id="SignalP"/>
    </source>
</evidence>
<feature type="region of interest" description="Disordered" evidence="1">
    <location>
        <begin position="28"/>
        <end position="52"/>
    </location>
</feature>
<name>A0A1I2HIL9_9BACT</name>
<sequence length="112" mass="13263">MKHNQIKKLLKYISLFLLLFIAIQSFSSCGSSKPQAQASEEGGKKKKKKKAPRCKMLSCHVRMTHLHDDVEFRGKRTWFLKDWFYFGREPKVGEGLRKAKRDPHQWNTRKKK</sequence>
<dbReference type="OrthoDB" id="976234at2"/>
<proteinExistence type="predicted"/>
<dbReference type="AlphaFoldDB" id="A0A1I2HIL9"/>
<dbReference type="RefSeq" id="WP_091546538.1">
    <property type="nucleotide sequence ID" value="NZ_FONY01000024.1"/>
</dbReference>
<feature type="chain" id="PRO_5011664197" evidence="2">
    <location>
        <begin position="28"/>
        <end position="112"/>
    </location>
</feature>
<dbReference type="EMBL" id="FONY01000024">
    <property type="protein sequence ID" value="SFF29542.1"/>
    <property type="molecule type" value="Genomic_DNA"/>
</dbReference>
<feature type="compositionally biased region" description="Polar residues" evidence="1">
    <location>
        <begin position="28"/>
        <end position="38"/>
    </location>
</feature>
<gene>
    <name evidence="3" type="ORF">SAMN04488541_102429</name>
</gene>
<keyword evidence="4" id="KW-1185">Reference proteome</keyword>
<protein>
    <submittedName>
        <fullName evidence="3">Uncharacterized protein</fullName>
    </submittedName>
</protein>
<evidence type="ECO:0000313" key="4">
    <source>
        <dbReference type="Proteomes" id="UP000199513"/>
    </source>
</evidence>
<reference evidence="3 4" key="1">
    <citation type="submission" date="2016-10" db="EMBL/GenBank/DDBJ databases">
        <authorList>
            <person name="de Groot N.N."/>
        </authorList>
    </citation>
    <scope>NUCLEOTIDE SEQUENCE [LARGE SCALE GENOMIC DNA]</scope>
    <source>
        <strain>GEY</strain>
        <strain evidence="4">DSM 9560</strain>
    </source>
</reference>
<dbReference type="Proteomes" id="UP000199513">
    <property type="component" value="Unassembled WGS sequence"/>
</dbReference>
<accession>A0A1I2HIL9</accession>
<dbReference type="PROSITE" id="PS51257">
    <property type="entry name" value="PROKAR_LIPOPROTEIN"/>
    <property type="match status" value="1"/>
</dbReference>
<evidence type="ECO:0000313" key="3">
    <source>
        <dbReference type="EMBL" id="SFF29542.1"/>
    </source>
</evidence>
<feature type="signal peptide" evidence="2">
    <location>
        <begin position="1"/>
        <end position="27"/>
    </location>
</feature>
<keyword evidence="2" id="KW-0732">Signal</keyword>
<evidence type="ECO:0000256" key="1">
    <source>
        <dbReference type="SAM" id="MobiDB-lite"/>
    </source>
</evidence>
<organism evidence="3 4">
    <name type="scientific">Thermoflexibacter ruber</name>
    <dbReference type="NCBI Taxonomy" id="1003"/>
    <lineage>
        <taxon>Bacteria</taxon>
        <taxon>Pseudomonadati</taxon>
        <taxon>Bacteroidota</taxon>
        <taxon>Cytophagia</taxon>
        <taxon>Cytophagales</taxon>
        <taxon>Thermoflexibacteraceae</taxon>
        <taxon>Thermoflexibacter</taxon>
    </lineage>
</organism>
<dbReference type="STRING" id="1003.SAMN04488541_102429"/>